<proteinExistence type="predicted"/>
<keyword evidence="5" id="KW-0418">Kinase</keyword>
<dbReference type="PANTHER" id="PTHR47837">
    <property type="entry name" value="GTP PYROPHOSPHOKINASE YJBM"/>
    <property type="match status" value="1"/>
</dbReference>
<keyword evidence="5" id="KW-0808">Transferase</keyword>
<dbReference type="Pfam" id="PF04607">
    <property type="entry name" value="RelA_SpoT"/>
    <property type="match status" value="1"/>
</dbReference>
<evidence type="ECO:0000256" key="1">
    <source>
        <dbReference type="ARBA" id="ARBA00004976"/>
    </source>
</evidence>
<name>A0A2N8PZ96_ENTAV</name>
<comment type="pathway">
    <text evidence="1">Purine metabolism; ppGpp biosynthesis; ppGpp from GTP: step 1/2.</text>
</comment>
<dbReference type="UniPathway" id="UPA00908">
    <property type="reaction ID" value="UER00884"/>
</dbReference>
<dbReference type="CDD" id="cd05399">
    <property type="entry name" value="NT_Rel-Spo_like"/>
    <property type="match status" value="1"/>
</dbReference>
<dbReference type="EMBL" id="JARPWY010000034">
    <property type="protein sequence ID" value="MDT2515102.1"/>
    <property type="molecule type" value="Genomic_DNA"/>
</dbReference>
<dbReference type="Gene3D" id="3.30.460.10">
    <property type="entry name" value="Beta Polymerase, domain 2"/>
    <property type="match status" value="1"/>
</dbReference>
<dbReference type="Proteomes" id="UP001264335">
    <property type="component" value="Unassembled WGS sequence"/>
</dbReference>
<evidence type="ECO:0000313" key="7">
    <source>
        <dbReference type="Proteomes" id="UP001264335"/>
    </source>
</evidence>
<dbReference type="GO" id="GO:0016301">
    <property type="term" value="F:kinase activity"/>
    <property type="evidence" value="ECO:0007669"/>
    <property type="project" value="UniProtKB-KW"/>
</dbReference>
<dbReference type="GO" id="GO:0015970">
    <property type="term" value="P:guanosine tetraphosphate biosynthetic process"/>
    <property type="evidence" value="ECO:0007669"/>
    <property type="project" value="UniProtKB-UniPathway"/>
</dbReference>
<organism evidence="4 7">
    <name type="scientific">Enterococcus avium</name>
    <name type="common">Streptococcus avium</name>
    <dbReference type="NCBI Taxonomy" id="33945"/>
    <lineage>
        <taxon>Bacteria</taxon>
        <taxon>Bacillati</taxon>
        <taxon>Bacillota</taxon>
        <taxon>Bacilli</taxon>
        <taxon>Lactobacillales</taxon>
        <taxon>Enterococcaceae</taxon>
        <taxon>Enterococcus</taxon>
    </lineage>
</organism>
<dbReference type="AlphaFoldDB" id="A0A2N8PZ96"/>
<evidence type="ECO:0000259" key="2">
    <source>
        <dbReference type="SMART" id="SM00954"/>
    </source>
</evidence>
<evidence type="ECO:0000313" key="6">
    <source>
        <dbReference type="Proteomes" id="UP000288388"/>
    </source>
</evidence>
<dbReference type="InterPro" id="IPR007685">
    <property type="entry name" value="RelA_SpoT"/>
</dbReference>
<reference evidence="4 7" key="2">
    <citation type="submission" date="2023-03" db="EMBL/GenBank/DDBJ databases">
        <authorList>
            <person name="Shen W."/>
            <person name="Cai J."/>
        </authorList>
    </citation>
    <scope>NUCLEOTIDE SEQUENCE [LARGE SCALE GENOMIC DNA]</scope>
    <source>
        <strain evidence="3">P33-2</strain>
        <strain evidence="4 7">Y2</strain>
    </source>
</reference>
<evidence type="ECO:0000313" key="3">
    <source>
        <dbReference type="EMBL" id="MDT2404943.1"/>
    </source>
</evidence>
<dbReference type="Proteomes" id="UP000288388">
    <property type="component" value="Unassembled WGS sequence"/>
</dbReference>
<dbReference type="EMBL" id="JARPWH010000153">
    <property type="protein sequence ID" value="MDT2404943.1"/>
    <property type="molecule type" value="Genomic_DNA"/>
</dbReference>
<dbReference type="InterPro" id="IPR043519">
    <property type="entry name" value="NT_sf"/>
</dbReference>
<feature type="domain" description="RelA/SpoT" evidence="2">
    <location>
        <begin position="51"/>
        <end position="174"/>
    </location>
</feature>
<dbReference type="Proteomes" id="UP001260773">
    <property type="component" value="Unassembled WGS sequence"/>
</dbReference>
<dbReference type="SUPFAM" id="SSF81301">
    <property type="entry name" value="Nucleotidyltransferase"/>
    <property type="match status" value="1"/>
</dbReference>
<dbReference type="SMART" id="SM00954">
    <property type="entry name" value="RelA_SpoT"/>
    <property type="match status" value="1"/>
</dbReference>
<dbReference type="InterPro" id="IPR052366">
    <property type="entry name" value="GTP_Pyrophosphokinase"/>
</dbReference>
<dbReference type="Gene3D" id="1.10.287.860">
    <property type="entry name" value="Nucleotidyltransferase"/>
    <property type="match status" value="1"/>
</dbReference>
<evidence type="ECO:0000313" key="4">
    <source>
        <dbReference type="EMBL" id="MDT2515102.1"/>
    </source>
</evidence>
<comment type="caution">
    <text evidence="4">The sequence shown here is derived from an EMBL/GenBank/DDBJ whole genome shotgun (WGS) entry which is preliminary data.</text>
</comment>
<accession>A0A2N8PZ96</accession>
<dbReference type="RefSeq" id="WP_016179595.1">
    <property type="nucleotide sequence ID" value="NZ_CAAKOC010000204.1"/>
</dbReference>
<reference evidence="5 6" key="1">
    <citation type="submission" date="2018-12" db="EMBL/GenBank/DDBJ databases">
        <title>A novel vanA-carrying plasmid in a clinical isolate of Enterococcus avium.</title>
        <authorList>
            <person name="Bernasconi O.J."/>
            <person name="Luzzaro F."/>
            <person name="Endimiani A."/>
        </authorList>
    </citation>
    <scope>NUCLEOTIDE SEQUENCE [LARGE SCALE GENOMIC DNA]</scope>
    <source>
        <strain evidence="5 6">LC0559/18</strain>
    </source>
</reference>
<dbReference type="PANTHER" id="PTHR47837:SF2">
    <property type="entry name" value="GTP PYROPHOSPHOKINASE YWAC"/>
    <property type="match status" value="1"/>
</dbReference>
<dbReference type="EMBL" id="RYZS01000001">
    <property type="protein sequence ID" value="RVU93469.1"/>
    <property type="molecule type" value="Genomic_DNA"/>
</dbReference>
<evidence type="ECO:0000313" key="5">
    <source>
        <dbReference type="EMBL" id="RVU93469.1"/>
    </source>
</evidence>
<gene>
    <name evidence="5" type="ORF">EK398_00555</name>
    <name evidence="3" type="ORF">P7D43_21475</name>
    <name evidence="4" type="ORF">P7D79_12830</name>
</gene>
<sequence length="224" mass="26252">MNEIHSFQQKEIQQAQFFYECAMKECETKFQILFSELLMKNERSSIQGVSSRVKTSTSIYEKCDRKGIPIKLDEILSNIFDGAGVRVICSYIDDVYRIREMFLGQDDVILLNEKDFIECPKANGYRSLHLIVQLPVFLSNMKKNVVVEVQLRTAAMDFWASLEHELKYKSDNKDPALINELRVCSDKAHLLDDEMMGLRDRIIEFNQKLERSKKDTEFSRFLNR</sequence>
<protein>
    <submittedName>
        <fullName evidence="4">GTP pyrophosphokinase family protein</fullName>
    </submittedName>
</protein>